<evidence type="ECO:0000313" key="2">
    <source>
        <dbReference type="Proteomes" id="UP000887572"/>
    </source>
</evidence>
<keyword evidence="2" id="KW-1185">Reference proteome</keyword>
<feature type="compositionally biased region" description="Basic and acidic residues" evidence="1">
    <location>
        <begin position="141"/>
        <end position="151"/>
    </location>
</feature>
<evidence type="ECO:0000256" key="1">
    <source>
        <dbReference type="SAM" id="MobiDB-lite"/>
    </source>
</evidence>
<dbReference type="AlphaFoldDB" id="A0A914H2K4"/>
<feature type="compositionally biased region" description="Basic and acidic residues" evidence="1">
    <location>
        <begin position="10"/>
        <end position="25"/>
    </location>
</feature>
<feature type="compositionally biased region" description="Acidic residues" evidence="1">
    <location>
        <begin position="254"/>
        <end position="269"/>
    </location>
</feature>
<sequence length="322" mass="35108">MARNPKNKKSKQDGMADQRVEDKIPKKTLANKETNNDMPPKNHNITSEGQQKGHGSKITPEGNDARHNITSEGQQKGHGGKITSEGNDARHNITSEGQQKGHGGKITSEGNDARIPSVGQKDKMHVVAVDGEQQSEAGGNIHKEIPTEEKLKMRKRRKGSNERRKKAKMMGRREGRQRKMSKGKRRQIKMESEDVSVCTLLPDVAEAANKAGGMTEEGVEREEGEASVAIGEEEEGMTEDGGERGESETWPATGEEEEVGMTEEGVEQEGVERGASEAMAIVNALFVEEVVAGPLSGAVDRVLKEAMVEASRLLFTTFIIET</sequence>
<reference evidence="3" key="1">
    <citation type="submission" date="2022-11" db="UniProtKB">
        <authorList>
            <consortium name="WormBaseParasite"/>
        </authorList>
    </citation>
    <scope>IDENTIFICATION</scope>
</reference>
<protein>
    <submittedName>
        <fullName evidence="3">Uncharacterized protein</fullName>
    </submittedName>
</protein>
<feature type="compositionally biased region" description="Polar residues" evidence="1">
    <location>
        <begin position="31"/>
        <end position="50"/>
    </location>
</feature>
<feature type="region of interest" description="Disordered" evidence="1">
    <location>
        <begin position="211"/>
        <end position="271"/>
    </location>
</feature>
<organism evidence="2 3">
    <name type="scientific">Globodera rostochiensis</name>
    <name type="common">Golden nematode worm</name>
    <name type="synonym">Heterodera rostochiensis</name>
    <dbReference type="NCBI Taxonomy" id="31243"/>
    <lineage>
        <taxon>Eukaryota</taxon>
        <taxon>Metazoa</taxon>
        <taxon>Ecdysozoa</taxon>
        <taxon>Nematoda</taxon>
        <taxon>Chromadorea</taxon>
        <taxon>Rhabditida</taxon>
        <taxon>Tylenchina</taxon>
        <taxon>Tylenchomorpha</taxon>
        <taxon>Tylenchoidea</taxon>
        <taxon>Heteroderidae</taxon>
        <taxon>Heteroderinae</taxon>
        <taxon>Globodera</taxon>
    </lineage>
</organism>
<evidence type="ECO:0000313" key="3">
    <source>
        <dbReference type="WBParaSite" id="Gr19_v10_g13087.t1"/>
    </source>
</evidence>
<name>A0A914H2K4_GLORO</name>
<dbReference type="WBParaSite" id="Gr19_v10_g13087.t1">
    <property type="protein sequence ID" value="Gr19_v10_g13087.t1"/>
    <property type="gene ID" value="Gr19_v10_g13087"/>
</dbReference>
<dbReference type="Proteomes" id="UP000887572">
    <property type="component" value="Unplaced"/>
</dbReference>
<accession>A0A914H2K4</accession>
<feature type="compositionally biased region" description="Acidic residues" evidence="1">
    <location>
        <begin position="217"/>
        <end position="240"/>
    </location>
</feature>
<feature type="compositionally biased region" description="Basic residues" evidence="1">
    <location>
        <begin position="152"/>
        <end position="187"/>
    </location>
</feature>
<feature type="region of interest" description="Disordered" evidence="1">
    <location>
        <begin position="1"/>
        <end position="192"/>
    </location>
</feature>
<proteinExistence type="predicted"/>